<evidence type="ECO:0000313" key="10">
    <source>
        <dbReference type="EMBL" id="SFU56251.1"/>
    </source>
</evidence>
<dbReference type="NCBIfam" id="TIGR00710">
    <property type="entry name" value="efflux_Bcr_CflA"/>
    <property type="match status" value="1"/>
</dbReference>
<feature type="domain" description="Major facilitator superfamily (MFS) profile" evidence="9">
    <location>
        <begin position="20"/>
        <end position="400"/>
    </location>
</feature>
<sequence>MMQSTTKSKSIVSTENHTVILLVLGTLIALGPFSIDMYLQAFQSIADDFHTTKHAVELSLTSYFIGISLGQLLYGPVMDKYGRRVPQLIGLVIYIVAAVGCYFSPNLISLIVARFFLALGASAGMVSSKAIVRDIFGNSMEVARAMSFLMLIMGGAPIVAPWVGGIVVNHFSWETIFLFLIIFAIIMLVNVYLFLPESSQPNPKISLGLGSVSRKYFDIFRHPEFFTFSVAGGLTIGAMFAYISDAAVLFQDVYHIEDFGYLVGINAAGLIAGTQLNRFVIKRISVLDLSVRISFILIGVSLLLLINTLTINNFYVTFITLFFMMLFLGFQNPNCTTLSLNAFSKRAGRASALVGSIKMISGALVSFIISSLQLKSAVPLAAICFVLYIISALLFVRYNKKVKNYKSGL</sequence>
<evidence type="ECO:0000256" key="4">
    <source>
        <dbReference type="ARBA" id="ARBA00022475"/>
    </source>
</evidence>
<dbReference type="InterPro" id="IPR011701">
    <property type="entry name" value="MFS"/>
</dbReference>
<dbReference type="CDD" id="cd17320">
    <property type="entry name" value="MFS_MdfA_MDR_like"/>
    <property type="match status" value="1"/>
</dbReference>
<dbReference type="EMBL" id="FPBK01000007">
    <property type="protein sequence ID" value="SFU56251.1"/>
    <property type="molecule type" value="Genomic_DNA"/>
</dbReference>
<feature type="transmembrane region" description="Helical" evidence="8">
    <location>
        <begin position="59"/>
        <end position="76"/>
    </location>
</feature>
<keyword evidence="6 8" id="KW-1133">Transmembrane helix</keyword>
<feature type="transmembrane region" description="Helical" evidence="8">
    <location>
        <begin position="376"/>
        <end position="396"/>
    </location>
</feature>
<dbReference type="InterPro" id="IPR004812">
    <property type="entry name" value="Efflux_drug-R_Bcr/CmlA"/>
</dbReference>
<dbReference type="InterPro" id="IPR020846">
    <property type="entry name" value="MFS_dom"/>
</dbReference>
<feature type="transmembrane region" description="Helical" evidence="8">
    <location>
        <begin position="111"/>
        <end position="132"/>
    </location>
</feature>
<organism evidence="10 11">
    <name type="scientific">Pustulibacterium marinum</name>
    <dbReference type="NCBI Taxonomy" id="1224947"/>
    <lineage>
        <taxon>Bacteria</taxon>
        <taxon>Pseudomonadati</taxon>
        <taxon>Bacteroidota</taxon>
        <taxon>Flavobacteriia</taxon>
        <taxon>Flavobacteriales</taxon>
        <taxon>Flavobacteriaceae</taxon>
        <taxon>Pustulibacterium</taxon>
    </lineage>
</organism>
<evidence type="ECO:0000256" key="3">
    <source>
        <dbReference type="ARBA" id="ARBA00022448"/>
    </source>
</evidence>
<comment type="similarity">
    <text evidence="2">Belongs to the major facilitator superfamily. Bcr/CmlA family.</text>
</comment>
<evidence type="ECO:0000256" key="2">
    <source>
        <dbReference type="ARBA" id="ARBA00006236"/>
    </source>
</evidence>
<dbReference type="OrthoDB" id="9800416at2"/>
<keyword evidence="5 8" id="KW-0812">Transmembrane</keyword>
<protein>
    <submittedName>
        <fullName evidence="10">MFS transporter, DHA1 family, bicyclomycin/chloramphenicol resistance protein</fullName>
    </submittedName>
</protein>
<keyword evidence="3" id="KW-0813">Transport</keyword>
<evidence type="ECO:0000313" key="11">
    <source>
        <dbReference type="Proteomes" id="UP000199138"/>
    </source>
</evidence>
<dbReference type="Gene3D" id="1.20.1720.10">
    <property type="entry name" value="Multidrug resistance protein D"/>
    <property type="match status" value="1"/>
</dbReference>
<dbReference type="GO" id="GO:0005886">
    <property type="term" value="C:plasma membrane"/>
    <property type="evidence" value="ECO:0007669"/>
    <property type="project" value="UniProtKB-SubCell"/>
</dbReference>
<evidence type="ECO:0000256" key="1">
    <source>
        <dbReference type="ARBA" id="ARBA00004651"/>
    </source>
</evidence>
<keyword evidence="4" id="KW-1003">Cell membrane</keyword>
<dbReference type="SUPFAM" id="SSF103473">
    <property type="entry name" value="MFS general substrate transporter"/>
    <property type="match status" value="1"/>
</dbReference>
<evidence type="ECO:0000259" key="9">
    <source>
        <dbReference type="PROSITE" id="PS50850"/>
    </source>
</evidence>
<keyword evidence="11" id="KW-1185">Reference proteome</keyword>
<feature type="transmembrane region" description="Helical" evidence="8">
    <location>
        <begin position="144"/>
        <end position="164"/>
    </location>
</feature>
<feature type="transmembrane region" description="Helical" evidence="8">
    <location>
        <begin position="289"/>
        <end position="306"/>
    </location>
</feature>
<gene>
    <name evidence="10" type="ORF">SAMN05216480_107122</name>
</gene>
<accession>A0A1I7H6D5</accession>
<dbReference type="AlphaFoldDB" id="A0A1I7H6D5"/>
<dbReference type="GO" id="GO:0042910">
    <property type="term" value="F:xenobiotic transmembrane transporter activity"/>
    <property type="evidence" value="ECO:0007669"/>
    <property type="project" value="InterPro"/>
</dbReference>
<feature type="transmembrane region" description="Helical" evidence="8">
    <location>
        <begin position="20"/>
        <end position="39"/>
    </location>
</feature>
<feature type="transmembrane region" description="Helical" evidence="8">
    <location>
        <begin position="176"/>
        <end position="195"/>
    </location>
</feature>
<feature type="transmembrane region" description="Helical" evidence="8">
    <location>
        <begin position="350"/>
        <end position="370"/>
    </location>
</feature>
<feature type="transmembrane region" description="Helical" evidence="8">
    <location>
        <begin position="225"/>
        <end position="244"/>
    </location>
</feature>
<dbReference type="PANTHER" id="PTHR23502">
    <property type="entry name" value="MAJOR FACILITATOR SUPERFAMILY"/>
    <property type="match status" value="1"/>
</dbReference>
<keyword evidence="7 8" id="KW-0472">Membrane</keyword>
<feature type="transmembrane region" description="Helical" evidence="8">
    <location>
        <begin position="88"/>
        <end position="105"/>
    </location>
</feature>
<evidence type="ECO:0000256" key="7">
    <source>
        <dbReference type="ARBA" id="ARBA00023136"/>
    </source>
</evidence>
<evidence type="ECO:0000256" key="6">
    <source>
        <dbReference type="ARBA" id="ARBA00022989"/>
    </source>
</evidence>
<dbReference type="InterPro" id="IPR036259">
    <property type="entry name" value="MFS_trans_sf"/>
</dbReference>
<feature type="transmembrane region" description="Helical" evidence="8">
    <location>
        <begin position="259"/>
        <end position="277"/>
    </location>
</feature>
<dbReference type="Pfam" id="PF07690">
    <property type="entry name" value="MFS_1"/>
    <property type="match status" value="1"/>
</dbReference>
<comment type="subcellular location">
    <subcellularLocation>
        <location evidence="1">Cell membrane</location>
        <topology evidence="1">Multi-pass membrane protein</topology>
    </subcellularLocation>
</comment>
<dbReference type="GO" id="GO:1990961">
    <property type="term" value="P:xenobiotic detoxification by transmembrane export across the plasma membrane"/>
    <property type="evidence" value="ECO:0007669"/>
    <property type="project" value="InterPro"/>
</dbReference>
<dbReference type="Proteomes" id="UP000199138">
    <property type="component" value="Unassembled WGS sequence"/>
</dbReference>
<evidence type="ECO:0000256" key="8">
    <source>
        <dbReference type="SAM" id="Phobius"/>
    </source>
</evidence>
<dbReference type="PROSITE" id="PS50850">
    <property type="entry name" value="MFS"/>
    <property type="match status" value="1"/>
</dbReference>
<evidence type="ECO:0000256" key="5">
    <source>
        <dbReference type="ARBA" id="ARBA00022692"/>
    </source>
</evidence>
<name>A0A1I7H6D5_9FLAO</name>
<dbReference type="STRING" id="1224947.SAMN05216480_107122"/>
<dbReference type="PANTHER" id="PTHR23502:SF132">
    <property type="entry name" value="POLYAMINE TRANSPORTER 2-RELATED"/>
    <property type="match status" value="1"/>
</dbReference>
<proteinExistence type="inferred from homology"/>
<reference evidence="10 11" key="1">
    <citation type="submission" date="2016-10" db="EMBL/GenBank/DDBJ databases">
        <authorList>
            <person name="de Groot N.N."/>
        </authorList>
    </citation>
    <scope>NUCLEOTIDE SEQUENCE [LARGE SCALE GENOMIC DNA]</scope>
    <source>
        <strain evidence="10 11">CGMCC 1.12333</strain>
    </source>
</reference>